<name>A0ABQ5BDR8_9ASTR</name>
<dbReference type="EMBL" id="BQNB010013081">
    <property type="protein sequence ID" value="GJT11613.1"/>
    <property type="molecule type" value="Genomic_DNA"/>
</dbReference>
<comment type="caution">
    <text evidence="2">The sequence shown here is derived from an EMBL/GenBank/DDBJ whole genome shotgun (WGS) entry which is preliminary data.</text>
</comment>
<dbReference type="Proteomes" id="UP001151760">
    <property type="component" value="Unassembled WGS sequence"/>
</dbReference>
<organism evidence="2 3">
    <name type="scientific">Tanacetum coccineum</name>
    <dbReference type="NCBI Taxonomy" id="301880"/>
    <lineage>
        <taxon>Eukaryota</taxon>
        <taxon>Viridiplantae</taxon>
        <taxon>Streptophyta</taxon>
        <taxon>Embryophyta</taxon>
        <taxon>Tracheophyta</taxon>
        <taxon>Spermatophyta</taxon>
        <taxon>Magnoliopsida</taxon>
        <taxon>eudicotyledons</taxon>
        <taxon>Gunneridae</taxon>
        <taxon>Pentapetalae</taxon>
        <taxon>asterids</taxon>
        <taxon>campanulids</taxon>
        <taxon>Asterales</taxon>
        <taxon>Asteraceae</taxon>
        <taxon>Asteroideae</taxon>
        <taxon>Anthemideae</taxon>
        <taxon>Anthemidinae</taxon>
        <taxon>Tanacetum</taxon>
    </lineage>
</organism>
<evidence type="ECO:0000313" key="3">
    <source>
        <dbReference type="Proteomes" id="UP001151760"/>
    </source>
</evidence>
<accession>A0ABQ5BDR8</accession>
<feature type="compositionally biased region" description="Basic and acidic residues" evidence="1">
    <location>
        <begin position="172"/>
        <end position="181"/>
    </location>
</feature>
<reference evidence="2" key="1">
    <citation type="journal article" date="2022" name="Int. J. Mol. Sci.">
        <title>Draft Genome of Tanacetum Coccineum: Genomic Comparison of Closely Related Tanacetum-Family Plants.</title>
        <authorList>
            <person name="Yamashiro T."/>
            <person name="Shiraishi A."/>
            <person name="Nakayama K."/>
            <person name="Satake H."/>
        </authorList>
    </citation>
    <scope>NUCLEOTIDE SEQUENCE</scope>
</reference>
<keyword evidence="3" id="KW-1185">Reference proteome</keyword>
<evidence type="ECO:0000313" key="2">
    <source>
        <dbReference type="EMBL" id="GJT11613.1"/>
    </source>
</evidence>
<sequence length="203" mass="23163">MANRMAGLKTVDRWLPYARLLTRLFEVAKNKHPNSNHFQNCKSVDPIIPSFKTYNLNITVKHGTSSSHAQLMNTEEQIESETNSWFEETTWSEAEREISPDKVLRKEEEENLSFGDRMDYKSYLSTKRQHRESRTKISCTKTTLKGNARTQDPRLGTRGSNDLGVARAMREKESKAKKLIESGETQAITGAKRNNVHGSSKAM</sequence>
<evidence type="ECO:0000256" key="1">
    <source>
        <dbReference type="SAM" id="MobiDB-lite"/>
    </source>
</evidence>
<feature type="region of interest" description="Disordered" evidence="1">
    <location>
        <begin position="172"/>
        <end position="203"/>
    </location>
</feature>
<protein>
    <submittedName>
        <fullName evidence="2">Uncharacterized protein</fullName>
    </submittedName>
</protein>
<gene>
    <name evidence="2" type="ORF">Tco_0858655</name>
</gene>
<reference evidence="2" key="2">
    <citation type="submission" date="2022-01" db="EMBL/GenBank/DDBJ databases">
        <authorList>
            <person name="Yamashiro T."/>
            <person name="Shiraishi A."/>
            <person name="Satake H."/>
            <person name="Nakayama K."/>
        </authorList>
    </citation>
    <scope>NUCLEOTIDE SEQUENCE</scope>
</reference>
<proteinExistence type="predicted"/>